<organism evidence="3 4">
    <name type="scientific">Neglectibacter timonensis</name>
    <dbReference type="NCBI Taxonomy" id="1776382"/>
    <lineage>
        <taxon>Bacteria</taxon>
        <taxon>Bacillati</taxon>
        <taxon>Bacillota</taxon>
        <taxon>Clostridia</taxon>
        <taxon>Eubacteriales</taxon>
        <taxon>Oscillospiraceae</taxon>
        <taxon>Neglectibacter</taxon>
    </lineage>
</organism>
<gene>
    <name evidence="3" type="ORF">NE695_02360</name>
</gene>
<dbReference type="SUPFAM" id="SSF51430">
    <property type="entry name" value="NAD(P)-linked oxidoreductase"/>
    <property type="match status" value="1"/>
</dbReference>
<evidence type="ECO:0000313" key="4">
    <source>
        <dbReference type="Proteomes" id="UP001524473"/>
    </source>
</evidence>
<feature type="domain" description="NADP-dependent oxidoreductase" evidence="2">
    <location>
        <begin position="16"/>
        <end position="315"/>
    </location>
</feature>
<comment type="caution">
    <text evidence="3">The sequence shown here is derived from an EMBL/GenBank/DDBJ whole genome shotgun (WGS) entry which is preliminary data.</text>
</comment>
<dbReference type="CDD" id="cd19079">
    <property type="entry name" value="AKR_EcYajO-like"/>
    <property type="match status" value="1"/>
</dbReference>
<dbReference type="InterPro" id="IPR020471">
    <property type="entry name" value="AKR"/>
</dbReference>
<dbReference type="PANTHER" id="PTHR43364:SF4">
    <property type="entry name" value="NAD(P)-LINKED OXIDOREDUCTASE SUPERFAMILY PROTEIN"/>
    <property type="match status" value="1"/>
</dbReference>
<keyword evidence="1" id="KW-0560">Oxidoreductase</keyword>
<dbReference type="InterPro" id="IPR023210">
    <property type="entry name" value="NADP_OxRdtase_dom"/>
</dbReference>
<dbReference type="InterPro" id="IPR036812">
    <property type="entry name" value="NAD(P)_OxRdtase_dom_sf"/>
</dbReference>
<evidence type="ECO:0000259" key="2">
    <source>
        <dbReference type="Pfam" id="PF00248"/>
    </source>
</evidence>
<dbReference type="RefSeq" id="WP_256191525.1">
    <property type="nucleotide sequence ID" value="NZ_JANFZG010000032.1"/>
</dbReference>
<keyword evidence="4" id="KW-1185">Reference proteome</keyword>
<dbReference type="Gene3D" id="3.20.20.100">
    <property type="entry name" value="NADP-dependent oxidoreductase domain"/>
    <property type="match status" value="1"/>
</dbReference>
<dbReference type="PANTHER" id="PTHR43364">
    <property type="entry name" value="NADH-SPECIFIC METHYLGLYOXAL REDUCTASE-RELATED"/>
    <property type="match status" value="1"/>
</dbReference>
<evidence type="ECO:0000256" key="1">
    <source>
        <dbReference type="ARBA" id="ARBA00023002"/>
    </source>
</evidence>
<protein>
    <submittedName>
        <fullName evidence="3">Aldo/keto reductase</fullName>
    </submittedName>
</protein>
<proteinExistence type="predicted"/>
<evidence type="ECO:0000313" key="3">
    <source>
        <dbReference type="EMBL" id="MCQ4838754.1"/>
    </source>
</evidence>
<sequence>MEYTKLGNSELKVSRICMGCMGFGNPSSGQHSWTLDEEQSRKLIRRALELGVNFFDTAIGYQGGTSEEYLGRSLRDCAKREDVVVATKFPPRTAEERAGGVGGKEHVLTLLDASLRHLGMEYVDLYLCHMWDYHTPIEEIMEGLHEAVKAGKVRAIGISNCFAWQLAKANFIAEKHGWTKFVSVQGHYNLLHREEEREMIPYCREEGIALTPYSSLASGRLVKMGGETSKRLEEDAYAKGKYDATARQDAVIVERVAELAERRGLSRTQVALGWLLSKSAVPVVGVTKMHHIEQAAEAVGVCLSKDETGYLEEAYVPHRLVGVMGQNQA</sequence>
<dbReference type="InterPro" id="IPR050523">
    <property type="entry name" value="AKR_Detox_Biosynth"/>
</dbReference>
<dbReference type="EMBL" id="JANFZH010000003">
    <property type="protein sequence ID" value="MCQ4838754.1"/>
    <property type="molecule type" value="Genomic_DNA"/>
</dbReference>
<name>A0ABT1RVR5_9FIRM</name>
<accession>A0ABT1RVR5</accession>
<reference evidence="3 4" key="1">
    <citation type="submission" date="2022-06" db="EMBL/GenBank/DDBJ databases">
        <title>Isolation of gut microbiota from human fecal samples.</title>
        <authorList>
            <person name="Pamer E.G."/>
            <person name="Barat B."/>
            <person name="Waligurski E."/>
            <person name="Medina S."/>
            <person name="Paddock L."/>
            <person name="Mostad J."/>
        </authorList>
    </citation>
    <scope>NUCLEOTIDE SEQUENCE [LARGE SCALE GENOMIC DNA]</scope>
    <source>
        <strain evidence="3 4">DFI.9.73</strain>
    </source>
</reference>
<dbReference type="PRINTS" id="PR00069">
    <property type="entry name" value="ALDKETRDTASE"/>
</dbReference>
<dbReference type="Proteomes" id="UP001524473">
    <property type="component" value="Unassembled WGS sequence"/>
</dbReference>
<dbReference type="Pfam" id="PF00248">
    <property type="entry name" value="Aldo_ket_red"/>
    <property type="match status" value="1"/>
</dbReference>